<gene>
    <name evidence="5" type="ORF">EF514_06825</name>
</gene>
<dbReference type="AlphaFoldDB" id="A0A437S6Q6"/>
<dbReference type="InterPro" id="IPR014710">
    <property type="entry name" value="RmlC-like_jellyroll"/>
</dbReference>
<reference evidence="5 6" key="1">
    <citation type="submission" date="2018-11" db="EMBL/GenBank/DDBJ databases">
        <title>Genome sequencing and assembly of Anaerosphaera sp. nov., GS7-6-2.</title>
        <authorList>
            <person name="Rettenmaier R."/>
            <person name="Liebl W."/>
            <person name="Zverlov V."/>
        </authorList>
    </citation>
    <scope>NUCLEOTIDE SEQUENCE [LARGE SCALE GENOMIC DNA]</scope>
    <source>
        <strain evidence="5 6">GS7-6-2</strain>
    </source>
</reference>
<dbReference type="Pfam" id="PF05726">
    <property type="entry name" value="Pirin_C"/>
    <property type="match status" value="1"/>
</dbReference>
<dbReference type="Proteomes" id="UP000288812">
    <property type="component" value="Unassembled WGS sequence"/>
</dbReference>
<keyword evidence="6" id="KW-1185">Reference proteome</keyword>
<accession>A0A437S6Q6</accession>
<dbReference type="OrthoDB" id="321327at2"/>
<dbReference type="InterPro" id="IPR012093">
    <property type="entry name" value="Pirin"/>
</dbReference>
<dbReference type="EMBL" id="RLIH01000008">
    <property type="protein sequence ID" value="RVU54638.1"/>
    <property type="molecule type" value="Genomic_DNA"/>
</dbReference>
<comment type="caution">
    <text evidence="5">The sequence shown here is derived from an EMBL/GenBank/DDBJ whole genome shotgun (WGS) entry which is preliminary data.</text>
</comment>
<dbReference type="PANTHER" id="PTHR13903:SF8">
    <property type="entry name" value="PIRIN"/>
    <property type="match status" value="1"/>
</dbReference>
<name>A0A437S6Q6_9FIRM</name>
<evidence type="ECO:0000256" key="1">
    <source>
        <dbReference type="ARBA" id="ARBA00008416"/>
    </source>
</evidence>
<proteinExistence type="inferred from homology"/>
<dbReference type="CDD" id="cd02909">
    <property type="entry name" value="cupin_pirin_N"/>
    <property type="match status" value="1"/>
</dbReference>
<evidence type="ECO:0000259" key="3">
    <source>
        <dbReference type="Pfam" id="PF02678"/>
    </source>
</evidence>
<evidence type="ECO:0000259" key="4">
    <source>
        <dbReference type="Pfam" id="PF05726"/>
    </source>
</evidence>
<dbReference type="Pfam" id="PF02678">
    <property type="entry name" value="Pirin"/>
    <property type="match status" value="1"/>
</dbReference>
<comment type="similarity">
    <text evidence="1 2">Belongs to the pirin family.</text>
</comment>
<feature type="domain" description="Pirin C-terminal" evidence="4">
    <location>
        <begin position="201"/>
        <end position="300"/>
    </location>
</feature>
<sequence>MEPVNLRIPVKSPFIIGVHHLDYYPEGNEKMEPTYYIEGREIGKDLDPKSPWRMYHGTTVPGFPSHPHRGFETVTIVEKGFVDHSDSFGLNGRYGNGDVQWLTAGSGIQHCEMFPLINQNSENTLELFQLWLNLPKENKLVQPYYNMLWSEDIPIIEEKDEKGKSFRVKVIAGDYKTKKALPPNPDSWAAEKQNHVVIWIIELDSNAEFVLRPTTESASRMIYYYKGDIISIESETIASGNAVELVSDEEIKILNGVAPSKILLLEGEPINEPISTYGPFVMNTKEEIMQAFNDYLLTQFGGWPWPTNAPLNPIDSERFAKYPNKTEYPKKNKLPDVVCSGC</sequence>
<evidence type="ECO:0000256" key="2">
    <source>
        <dbReference type="RuleBase" id="RU003457"/>
    </source>
</evidence>
<organism evidence="5 6">
    <name type="scientific">Anaerosphaera multitolerans</name>
    <dbReference type="NCBI Taxonomy" id="2487351"/>
    <lineage>
        <taxon>Bacteria</taxon>
        <taxon>Bacillati</taxon>
        <taxon>Bacillota</taxon>
        <taxon>Tissierellia</taxon>
        <taxon>Tissierellales</taxon>
        <taxon>Peptoniphilaceae</taxon>
        <taxon>Anaerosphaera</taxon>
    </lineage>
</organism>
<dbReference type="SUPFAM" id="SSF51182">
    <property type="entry name" value="RmlC-like cupins"/>
    <property type="match status" value="1"/>
</dbReference>
<evidence type="ECO:0000313" key="6">
    <source>
        <dbReference type="Proteomes" id="UP000288812"/>
    </source>
</evidence>
<dbReference type="InterPro" id="IPR003829">
    <property type="entry name" value="Pirin_N_dom"/>
</dbReference>
<dbReference type="PANTHER" id="PTHR13903">
    <property type="entry name" value="PIRIN-RELATED"/>
    <property type="match status" value="1"/>
</dbReference>
<dbReference type="Gene3D" id="2.60.120.10">
    <property type="entry name" value="Jelly Rolls"/>
    <property type="match status" value="2"/>
</dbReference>
<dbReference type="InterPro" id="IPR011051">
    <property type="entry name" value="RmlC_Cupin_sf"/>
</dbReference>
<feature type="domain" description="Pirin N-terminal" evidence="3">
    <location>
        <begin position="53"/>
        <end position="132"/>
    </location>
</feature>
<protein>
    <submittedName>
        <fullName evidence="5">Pirin family protein</fullName>
    </submittedName>
</protein>
<dbReference type="InterPro" id="IPR008778">
    <property type="entry name" value="Pirin_C_dom"/>
</dbReference>
<evidence type="ECO:0000313" key="5">
    <source>
        <dbReference type="EMBL" id="RVU54638.1"/>
    </source>
</evidence>